<reference evidence="2 3" key="1">
    <citation type="journal article" date="2014" name="Agronomy (Basel)">
        <title>A Draft Genome Sequence for Ensete ventricosum, the Drought-Tolerant Tree Against Hunger.</title>
        <authorList>
            <person name="Harrison J."/>
            <person name="Moore K.A."/>
            <person name="Paszkiewicz K."/>
            <person name="Jones T."/>
            <person name="Grant M."/>
            <person name="Ambacheew D."/>
            <person name="Muzemil S."/>
            <person name="Studholme D.J."/>
        </authorList>
    </citation>
    <scope>NUCLEOTIDE SEQUENCE [LARGE SCALE GENOMIC DNA]</scope>
</reference>
<comment type="caution">
    <text evidence="2">The sequence shown here is derived from an EMBL/GenBank/DDBJ whole genome shotgun (WGS) entry which is preliminary data.</text>
</comment>
<gene>
    <name evidence="2" type="ORF">B296_00050099</name>
</gene>
<feature type="compositionally biased region" description="Polar residues" evidence="1">
    <location>
        <begin position="7"/>
        <end position="19"/>
    </location>
</feature>
<feature type="region of interest" description="Disordered" evidence="1">
    <location>
        <begin position="1"/>
        <end position="25"/>
    </location>
</feature>
<proteinExistence type="predicted"/>
<name>A0A426XYC7_ENSVE</name>
<accession>A0A426XYC7</accession>
<protein>
    <submittedName>
        <fullName evidence="2">Uncharacterized protein</fullName>
    </submittedName>
</protein>
<evidence type="ECO:0000256" key="1">
    <source>
        <dbReference type="SAM" id="MobiDB-lite"/>
    </source>
</evidence>
<organism evidence="2 3">
    <name type="scientific">Ensete ventricosum</name>
    <name type="common">Abyssinian banana</name>
    <name type="synonym">Musa ensete</name>
    <dbReference type="NCBI Taxonomy" id="4639"/>
    <lineage>
        <taxon>Eukaryota</taxon>
        <taxon>Viridiplantae</taxon>
        <taxon>Streptophyta</taxon>
        <taxon>Embryophyta</taxon>
        <taxon>Tracheophyta</taxon>
        <taxon>Spermatophyta</taxon>
        <taxon>Magnoliopsida</taxon>
        <taxon>Liliopsida</taxon>
        <taxon>Zingiberales</taxon>
        <taxon>Musaceae</taxon>
        <taxon>Ensete</taxon>
    </lineage>
</organism>
<dbReference type="EMBL" id="AMZH03016545">
    <property type="protein sequence ID" value="RRT44311.1"/>
    <property type="molecule type" value="Genomic_DNA"/>
</dbReference>
<dbReference type="AlphaFoldDB" id="A0A426XYC7"/>
<evidence type="ECO:0000313" key="3">
    <source>
        <dbReference type="Proteomes" id="UP000287651"/>
    </source>
</evidence>
<dbReference type="Proteomes" id="UP000287651">
    <property type="component" value="Unassembled WGS sequence"/>
</dbReference>
<sequence>MGGSTTGLGRSTAKSTQNPGYGRFNRPAWSVYLSSVARKPVTGGSAAGSHPASRVRAVQPWVQAVQSSSLGGLPIVSCSETKYGQFSR</sequence>
<evidence type="ECO:0000313" key="2">
    <source>
        <dbReference type="EMBL" id="RRT44311.1"/>
    </source>
</evidence>